<dbReference type="Proteomes" id="UP000310158">
    <property type="component" value="Unassembled WGS sequence"/>
</dbReference>
<dbReference type="GO" id="GO:0034599">
    <property type="term" value="P:cellular response to oxidative stress"/>
    <property type="evidence" value="ECO:0007669"/>
    <property type="project" value="UniProtKB-UniRule"/>
</dbReference>
<evidence type="ECO:0000259" key="14">
    <source>
        <dbReference type="PROSITE" id="PS51786"/>
    </source>
</evidence>
<evidence type="ECO:0000256" key="5">
    <source>
        <dbReference type="ARBA" id="ARBA00022825"/>
    </source>
</evidence>
<dbReference type="SUPFAM" id="SSF54211">
    <property type="entry name" value="Ribosomal protein S5 domain 2-like"/>
    <property type="match status" value="1"/>
</dbReference>
<evidence type="ECO:0000256" key="8">
    <source>
        <dbReference type="ARBA" id="ARBA00023125"/>
    </source>
</evidence>
<reference evidence="16 17" key="1">
    <citation type="submission" date="2019-02" db="EMBL/GenBank/DDBJ databases">
        <title>Genome sequencing of the rare red list fungi Bondarzewia mesenterica.</title>
        <authorList>
            <person name="Buettner E."/>
            <person name="Kellner H."/>
        </authorList>
    </citation>
    <scope>NUCLEOTIDE SEQUENCE [LARGE SCALE GENOMIC DNA]</scope>
    <source>
        <strain evidence="16 17">DSM 108281</strain>
    </source>
</reference>
<comment type="function">
    <text evidence="11">ATP-dependent serine protease that mediates the selective degradation of misfolded, unassembled or oxidatively damaged polypeptides as well as certain short-lived regulatory proteins in the mitochondrial matrix. May also have a chaperone function in the assembly of inner membrane protein complexes. Participates in the regulation of mitochondrial gene expression and in the maintenance of the integrity of the mitochondrial genome. Binds to mitochondrial DNA in a site-specific manner.</text>
</comment>
<evidence type="ECO:0000256" key="9">
    <source>
        <dbReference type="ARBA" id="ARBA00023128"/>
    </source>
</evidence>
<dbReference type="InterPro" id="IPR014721">
    <property type="entry name" value="Ribsml_uS5_D2-typ_fold_subgr"/>
</dbReference>
<evidence type="ECO:0000256" key="1">
    <source>
        <dbReference type="ARBA" id="ARBA00004305"/>
    </source>
</evidence>
<feature type="binding site" evidence="11">
    <location>
        <begin position="626"/>
        <end position="633"/>
    </location>
    <ligand>
        <name>ATP</name>
        <dbReference type="ChEBI" id="CHEBI:30616"/>
    </ligand>
</feature>
<keyword evidence="2 11" id="KW-0645">Protease</keyword>
<feature type="compositionally biased region" description="Basic and acidic residues" evidence="13">
    <location>
        <begin position="878"/>
        <end position="895"/>
    </location>
</feature>
<feature type="compositionally biased region" description="Pro residues" evidence="13">
    <location>
        <begin position="173"/>
        <end position="182"/>
    </location>
</feature>
<dbReference type="PRINTS" id="PR00830">
    <property type="entry name" value="ENDOLAPTASE"/>
</dbReference>
<evidence type="ECO:0000256" key="3">
    <source>
        <dbReference type="ARBA" id="ARBA00022741"/>
    </source>
</evidence>
<feature type="domain" description="Lon proteolytic" evidence="14">
    <location>
        <begin position="929"/>
        <end position="1116"/>
    </location>
</feature>
<evidence type="ECO:0000256" key="6">
    <source>
        <dbReference type="ARBA" id="ARBA00022840"/>
    </source>
</evidence>
<sequence>MLREQEIRRNAGQAVCPTDPRPSCRGPYSLFFSAPRLPLASVVSRPHLAGALMNFLASLRTAATSAAARPSQRALPHVSKFRLHSQAVSQTRPSPTVLERRARYSTIVNYYPAAQIPRQTESSRDIAQDPFGHDRVLLEGSQEDSGGASSSSAPPSSSSSSSSGDSPDGSDSPAPPPPPTPPTSISRQSVPELYPQVLALPIARRPLFPGFYKAVVVRNPQVVAAIKEMMKRGQPYLGAFLLKDEQADADVITDINSVHPVGVFAQITSVFTANTGPTKDDKEEGLTAVLYPHRRIKITDLVKVGGTHPSTVAVENVEQQDKTPNEEQLPTPPPSPAPPTELAEAEASGDQVAKIHPTPLQTSFLQDYDISIVNVENMVTQPFNKDDQYIRAFMSEIVSVFKDIAQLNPLFRDQITNFSINQVASNVFDEPDKLADFAAAVSTGEVGELQDVLESLVVEDRLRKALLVLKKELINAQLQSKLSRDVDSKIAKRQREYYLMEQLKGIKKELGMESDGKDKLIEKFKERAASLKMSDTAKKVFDEELNKLMHLEPAASEANVTRNYLDWLTQIPWGQHSPENYSIAHATQVLNEDHYGLKDVKERILEFLAVGKLRGTVEGKIICLVGPPGVGKTSIGKSIARALNRQFFRFSVGGLTDVAEIKGHRRTYVGALPGKIIQALKRVGTENPLVLIDEVDKIGRGINGDPASALLEMLDPEQNNAFLDHYMDVPVDLSRVLFVCTANVLDTIPAPLLDRMEVLEVSGYVSEEKSVIADKYLGPQAKESSGLKNADVTLDPASVDVLIKYYCRESGVRNLKKHIEKIYRKAALKIVQDLGEDAFPEIKAQPEHPTDAQGHAKTVPSQDAPPNDPTITEPSTATDDKVEERKTVTTEERKPLNVPDTVHVIISPENLKDYVGPPVYHKDRMYARLPPPGVSTGLGYLGNGSGAVMPVEATTMPGKGGLQLTGKLGEVIRESAQIALSWVKSHGYELGITKNPDEQFLNDRDIHVHLPEGSIGKEGPSAGTALLSAFVSLFSKTRINPDIAMTGEISLVGQVLPVGGLKEKILAAHRAGIKTIIAPAANRSDIEENVPESVKTGIRFVYVEDVREVLQEVFQGEPIAERLKDTLS</sequence>
<feature type="active site" evidence="11 12">
    <location>
        <position position="1064"/>
    </location>
</feature>
<dbReference type="GO" id="GO:0070407">
    <property type="term" value="P:oxidation-dependent protein catabolic process"/>
    <property type="evidence" value="ECO:0007669"/>
    <property type="project" value="UniProtKB-UniRule"/>
</dbReference>
<comment type="similarity">
    <text evidence="11 12">Belongs to the peptidase S16 family.</text>
</comment>
<keyword evidence="7" id="KW-0809">Transit peptide</keyword>
<dbReference type="EMBL" id="SGPL01000366">
    <property type="protein sequence ID" value="THH13300.1"/>
    <property type="molecule type" value="Genomic_DNA"/>
</dbReference>
<dbReference type="GO" id="GO:0006515">
    <property type="term" value="P:protein quality control for misfolded or incompletely synthesized proteins"/>
    <property type="evidence" value="ECO:0007669"/>
    <property type="project" value="UniProtKB-UniRule"/>
</dbReference>
<feature type="active site" evidence="11 12">
    <location>
        <position position="1021"/>
    </location>
</feature>
<dbReference type="GO" id="GO:0005524">
    <property type="term" value="F:ATP binding"/>
    <property type="evidence" value="ECO:0007669"/>
    <property type="project" value="UniProtKB-UniRule"/>
</dbReference>
<dbReference type="InterPro" id="IPR046336">
    <property type="entry name" value="Lon_prtase_N_sf"/>
</dbReference>
<keyword evidence="5 11" id="KW-0720">Serine protease</keyword>
<dbReference type="PROSITE" id="PS51786">
    <property type="entry name" value="LON_PROTEOLYTIC"/>
    <property type="match status" value="1"/>
</dbReference>
<dbReference type="CDD" id="cd19500">
    <property type="entry name" value="RecA-like_Lon"/>
    <property type="match status" value="1"/>
</dbReference>
<keyword evidence="9 11" id="KW-0496">Mitochondrion</keyword>
<dbReference type="AlphaFoldDB" id="A0A4S4LSY9"/>
<evidence type="ECO:0000256" key="7">
    <source>
        <dbReference type="ARBA" id="ARBA00022946"/>
    </source>
</evidence>
<dbReference type="InterPro" id="IPR004815">
    <property type="entry name" value="Lon_bac/euk-typ"/>
</dbReference>
<dbReference type="Gene3D" id="1.20.5.5270">
    <property type="match status" value="1"/>
</dbReference>
<feature type="compositionally biased region" description="Low complexity" evidence="13">
    <location>
        <begin position="144"/>
        <end position="172"/>
    </location>
</feature>
<dbReference type="SMART" id="SM00464">
    <property type="entry name" value="LON"/>
    <property type="match status" value="1"/>
</dbReference>
<gene>
    <name evidence="11" type="primary">PIM1</name>
    <name evidence="16" type="ORF">EW146_g6899</name>
</gene>
<protein>
    <recommendedName>
        <fullName evidence="11">Lon protease homolog, mitochondrial</fullName>
        <ecNumber evidence="11">3.4.21.53</ecNumber>
    </recommendedName>
</protein>
<dbReference type="Gene3D" id="1.20.58.1480">
    <property type="match status" value="1"/>
</dbReference>
<evidence type="ECO:0000256" key="13">
    <source>
        <dbReference type="SAM" id="MobiDB-lite"/>
    </source>
</evidence>
<dbReference type="InterPro" id="IPR027503">
    <property type="entry name" value="Lonm_euk"/>
</dbReference>
<dbReference type="Gene3D" id="2.30.130.40">
    <property type="entry name" value="LON domain-like"/>
    <property type="match status" value="1"/>
</dbReference>
<dbReference type="GO" id="GO:0004176">
    <property type="term" value="F:ATP-dependent peptidase activity"/>
    <property type="evidence" value="ECO:0007669"/>
    <property type="project" value="UniProtKB-UniRule"/>
</dbReference>
<dbReference type="InterPro" id="IPR003593">
    <property type="entry name" value="AAA+_ATPase"/>
</dbReference>
<dbReference type="NCBIfam" id="TIGR00763">
    <property type="entry name" value="lon"/>
    <property type="match status" value="1"/>
</dbReference>
<evidence type="ECO:0000313" key="16">
    <source>
        <dbReference type="EMBL" id="THH13300.1"/>
    </source>
</evidence>
<comment type="catalytic activity">
    <reaction evidence="10 11">
        <text>Hydrolysis of proteins in presence of ATP.</text>
        <dbReference type="EC" id="3.4.21.53"/>
    </reaction>
</comment>
<dbReference type="InterPro" id="IPR027065">
    <property type="entry name" value="Lon_Prtase"/>
</dbReference>
<evidence type="ECO:0000313" key="17">
    <source>
        <dbReference type="Proteomes" id="UP000310158"/>
    </source>
</evidence>
<dbReference type="GO" id="GO:0003697">
    <property type="term" value="F:single-stranded DNA binding"/>
    <property type="evidence" value="ECO:0007669"/>
    <property type="project" value="TreeGrafter"/>
</dbReference>
<dbReference type="FunFam" id="3.30.230.10:FF:000019">
    <property type="entry name" value="Lon protease homolog 2, peroxisomal"/>
    <property type="match status" value="1"/>
</dbReference>
<comment type="subunit">
    <text evidence="11">Homohexamer or homoheptamer. Organized in a ring with a central cavity.</text>
</comment>
<dbReference type="SMART" id="SM00382">
    <property type="entry name" value="AAA"/>
    <property type="match status" value="1"/>
</dbReference>
<dbReference type="InterPro" id="IPR003959">
    <property type="entry name" value="ATPase_AAA_core"/>
</dbReference>
<dbReference type="GO" id="GO:0043565">
    <property type="term" value="F:sequence-specific DNA binding"/>
    <property type="evidence" value="ECO:0007669"/>
    <property type="project" value="UniProtKB-UniRule"/>
</dbReference>
<dbReference type="InterPro" id="IPR027417">
    <property type="entry name" value="P-loop_NTPase"/>
</dbReference>
<dbReference type="Pfam" id="PF05362">
    <property type="entry name" value="Lon_C"/>
    <property type="match status" value="1"/>
</dbReference>
<dbReference type="Pfam" id="PF02190">
    <property type="entry name" value="LON_substr_bdg"/>
    <property type="match status" value="1"/>
</dbReference>
<dbReference type="GO" id="GO:0007005">
    <property type="term" value="P:mitochondrion organization"/>
    <property type="evidence" value="ECO:0007669"/>
    <property type="project" value="TreeGrafter"/>
</dbReference>
<dbReference type="PANTHER" id="PTHR43718:SF2">
    <property type="entry name" value="LON PROTEASE HOMOLOG, MITOCHONDRIAL"/>
    <property type="match status" value="1"/>
</dbReference>
<evidence type="ECO:0000256" key="4">
    <source>
        <dbReference type="ARBA" id="ARBA00022801"/>
    </source>
</evidence>
<feature type="compositionally biased region" description="Pro residues" evidence="13">
    <location>
        <begin position="330"/>
        <end position="339"/>
    </location>
</feature>
<dbReference type="GO" id="GO:0051131">
    <property type="term" value="P:chaperone-mediated protein complex assembly"/>
    <property type="evidence" value="ECO:0007669"/>
    <property type="project" value="UniProtKB-UniRule"/>
</dbReference>
<dbReference type="SUPFAM" id="SSF88697">
    <property type="entry name" value="PUA domain-like"/>
    <property type="match status" value="1"/>
</dbReference>
<dbReference type="PANTHER" id="PTHR43718">
    <property type="entry name" value="LON PROTEASE"/>
    <property type="match status" value="1"/>
</dbReference>
<dbReference type="Gene3D" id="3.40.50.300">
    <property type="entry name" value="P-loop containing nucleotide triphosphate hydrolases"/>
    <property type="match status" value="1"/>
</dbReference>
<proteinExistence type="inferred from homology"/>
<evidence type="ECO:0000259" key="15">
    <source>
        <dbReference type="PROSITE" id="PS51787"/>
    </source>
</evidence>
<dbReference type="InterPro" id="IPR015947">
    <property type="entry name" value="PUA-like_sf"/>
</dbReference>
<dbReference type="InterPro" id="IPR020568">
    <property type="entry name" value="Ribosomal_Su5_D2-typ_SF"/>
</dbReference>
<dbReference type="FunFam" id="3.40.50.300:FF:000021">
    <property type="entry name" value="Lon protease homolog"/>
    <property type="match status" value="1"/>
</dbReference>
<evidence type="ECO:0000256" key="12">
    <source>
        <dbReference type="PROSITE-ProRule" id="PRU01122"/>
    </source>
</evidence>
<keyword evidence="8 11" id="KW-0238">DNA-binding</keyword>
<keyword evidence="6 11" id="KW-0067">ATP-binding</keyword>
<dbReference type="InterPro" id="IPR003111">
    <property type="entry name" value="Lon_prtase_N"/>
</dbReference>
<dbReference type="SUPFAM" id="SSF52540">
    <property type="entry name" value="P-loop containing nucleoside triphosphate hydrolases"/>
    <property type="match status" value="1"/>
</dbReference>
<organism evidence="16 17">
    <name type="scientific">Bondarzewia mesenterica</name>
    <dbReference type="NCBI Taxonomy" id="1095465"/>
    <lineage>
        <taxon>Eukaryota</taxon>
        <taxon>Fungi</taxon>
        <taxon>Dikarya</taxon>
        <taxon>Basidiomycota</taxon>
        <taxon>Agaricomycotina</taxon>
        <taxon>Agaricomycetes</taxon>
        <taxon>Russulales</taxon>
        <taxon>Bondarzewiaceae</taxon>
        <taxon>Bondarzewia</taxon>
    </lineage>
</organism>
<dbReference type="GO" id="GO:0016887">
    <property type="term" value="F:ATP hydrolysis activity"/>
    <property type="evidence" value="ECO:0007669"/>
    <property type="project" value="UniProtKB-UniRule"/>
</dbReference>
<dbReference type="Gene3D" id="1.10.8.60">
    <property type="match status" value="1"/>
</dbReference>
<dbReference type="GO" id="GO:0005759">
    <property type="term" value="C:mitochondrial matrix"/>
    <property type="evidence" value="ECO:0007669"/>
    <property type="project" value="UniProtKB-SubCell"/>
</dbReference>
<feature type="region of interest" description="Disordered" evidence="13">
    <location>
        <begin position="845"/>
        <end position="895"/>
    </location>
</feature>
<dbReference type="Gene3D" id="3.30.230.10">
    <property type="match status" value="1"/>
</dbReference>
<dbReference type="InterPro" id="IPR008269">
    <property type="entry name" value="Lon_proteolytic"/>
</dbReference>
<dbReference type="EC" id="3.4.21.53" evidence="11"/>
<keyword evidence="17" id="KW-1185">Reference proteome</keyword>
<dbReference type="FunFam" id="2.30.130.40:FF:000010">
    <property type="entry name" value="Lon protease homolog, mitochondrial"/>
    <property type="match status" value="1"/>
</dbReference>
<dbReference type="InterPro" id="IPR054594">
    <property type="entry name" value="Lon_lid"/>
</dbReference>
<keyword evidence="3 11" id="KW-0547">Nucleotide-binding</keyword>
<dbReference type="FunFam" id="1.20.5.5270:FF:000001">
    <property type="entry name" value="Lon protease homolog, mitochondrial"/>
    <property type="match status" value="1"/>
</dbReference>
<dbReference type="Pfam" id="PF22667">
    <property type="entry name" value="Lon_lid"/>
    <property type="match status" value="1"/>
</dbReference>
<feature type="region of interest" description="Disordered" evidence="13">
    <location>
        <begin position="140"/>
        <end position="188"/>
    </location>
</feature>
<evidence type="ECO:0000256" key="11">
    <source>
        <dbReference type="HAMAP-Rule" id="MF_03120"/>
    </source>
</evidence>
<dbReference type="Pfam" id="PF00004">
    <property type="entry name" value="AAA"/>
    <property type="match status" value="1"/>
</dbReference>
<dbReference type="PROSITE" id="PS51787">
    <property type="entry name" value="LON_N"/>
    <property type="match status" value="1"/>
</dbReference>
<dbReference type="FunFam" id="1.20.58.1480:FF:000003">
    <property type="entry name" value="Lon protease homolog, mitochondrial"/>
    <property type="match status" value="1"/>
</dbReference>
<dbReference type="HAMAP" id="MF_03120">
    <property type="entry name" value="lonm_euk"/>
    <property type="match status" value="1"/>
</dbReference>
<feature type="region of interest" description="Disordered" evidence="13">
    <location>
        <begin position="317"/>
        <end position="351"/>
    </location>
</feature>
<dbReference type="GO" id="GO:0004252">
    <property type="term" value="F:serine-type endopeptidase activity"/>
    <property type="evidence" value="ECO:0007669"/>
    <property type="project" value="UniProtKB-UniRule"/>
</dbReference>
<accession>A0A4S4LSY9</accession>
<evidence type="ECO:0000256" key="10">
    <source>
        <dbReference type="ARBA" id="ARBA00050665"/>
    </source>
</evidence>
<name>A0A4S4LSY9_9AGAM</name>
<comment type="caution">
    <text evidence="16">The sequence shown here is derived from an EMBL/GenBank/DDBJ whole genome shotgun (WGS) entry which is preliminary data.</text>
</comment>
<comment type="subcellular location">
    <subcellularLocation>
        <location evidence="1 11">Mitochondrion matrix</location>
    </subcellularLocation>
</comment>
<feature type="domain" description="Lon N-terminal" evidence="15">
    <location>
        <begin position="197"/>
        <end position="473"/>
    </location>
</feature>
<dbReference type="OrthoDB" id="2411602at2759"/>
<evidence type="ECO:0000256" key="2">
    <source>
        <dbReference type="ARBA" id="ARBA00022670"/>
    </source>
</evidence>
<keyword evidence="4 11" id="KW-0378">Hydrolase</keyword>